<accession>A0A3E4YBV3</accession>
<protein>
    <submittedName>
        <fullName evidence="1">Uncharacterized protein</fullName>
    </submittedName>
</protein>
<dbReference type="EMBL" id="QSTP01000005">
    <property type="protein sequence ID" value="RGM72219.1"/>
    <property type="molecule type" value="Genomic_DNA"/>
</dbReference>
<name>A0A3E4YBV3_9FIRM</name>
<organism evidence="1 2">
    <name type="scientific">Agathobacter rectalis</name>
    <dbReference type="NCBI Taxonomy" id="39491"/>
    <lineage>
        <taxon>Bacteria</taxon>
        <taxon>Bacillati</taxon>
        <taxon>Bacillota</taxon>
        <taxon>Clostridia</taxon>
        <taxon>Lachnospirales</taxon>
        <taxon>Lachnospiraceae</taxon>
        <taxon>Agathobacter</taxon>
    </lineage>
</organism>
<dbReference type="RefSeq" id="WP_117718701.1">
    <property type="nucleotide sequence ID" value="NZ_QSTP01000005.1"/>
</dbReference>
<comment type="caution">
    <text evidence="1">The sequence shown here is derived from an EMBL/GenBank/DDBJ whole genome shotgun (WGS) entry which is preliminary data.</text>
</comment>
<proteinExistence type="predicted"/>
<dbReference type="AlphaFoldDB" id="A0A3E4YBV3"/>
<reference evidence="1 2" key="1">
    <citation type="submission" date="2018-08" db="EMBL/GenBank/DDBJ databases">
        <title>A genome reference for cultivated species of the human gut microbiota.</title>
        <authorList>
            <person name="Zou Y."/>
            <person name="Xue W."/>
            <person name="Luo G."/>
        </authorList>
    </citation>
    <scope>NUCLEOTIDE SEQUENCE [LARGE SCALE GENOMIC DNA]</scope>
    <source>
        <strain evidence="1 2">OM07-13</strain>
    </source>
</reference>
<sequence>MVYCIFRITNEKLNKAEFLFNETYNTEKVDKILSLLNEGPDTFVALPAYCIRDDALRIGKNDQILLIIKVANEKPVEILAADESNTSTIVDLLNQENGDENTSYRWMCVHGKLK</sequence>
<dbReference type="Proteomes" id="UP000260758">
    <property type="component" value="Unassembled WGS sequence"/>
</dbReference>
<evidence type="ECO:0000313" key="2">
    <source>
        <dbReference type="Proteomes" id="UP000260758"/>
    </source>
</evidence>
<gene>
    <name evidence="1" type="ORF">DXB99_06720</name>
</gene>
<evidence type="ECO:0000313" key="1">
    <source>
        <dbReference type="EMBL" id="RGM72219.1"/>
    </source>
</evidence>